<dbReference type="InterPro" id="IPR048389">
    <property type="entry name" value="YciQ-like_C"/>
</dbReference>
<evidence type="ECO:0000259" key="3">
    <source>
        <dbReference type="Pfam" id="PF09972"/>
    </source>
</evidence>
<gene>
    <name evidence="5" type="ORF">B4915_04070</name>
</gene>
<keyword evidence="2" id="KW-0472">Membrane</keyword>
<protein>
    <recommendedName>
        <fullName evidence="7">DUF2207 domain-containing protein</fullName>
    </recommendedName>
</protein>
<feature type="transmembrane region" description="Helical" evidence="2">
    <location>
        <begin position="443"/>
        <end position="462"/>
    </location>
</feature>
<proteinExistence type="predicted"/>
<evidence type="ECO:0000313" key="6">
    <source>
        <dbReference type="Proteomes" id="UP000238650"/>
    </source>
</evidence>
<accession>A0A2S9QRL8</accession>
<dbReference type="Pfam" id="PF09972">
    <property type="entry name" value="DUF2207"/>
    <property type="match status" value="1"/>
</dbReference>
<dbReference type="Pfam" id="PF20990">
    <property type="entry name" value="DUF2207_C"/>
    <property type="match status" value="1"/>
</dbReference>
<sequence>MESRLRRRFTVLGIALAGAALTGLGLGLGVPAPAAADVSDFSYESWDVDYRIGTDAEGRAVAQVTETLTARFPDFDQNRGIVRGLPIDYEGASTDPRDFSVTDGDGDPVPFEIEREDGFVAVLTGDDRYVHGVQSYRIEYTLSDVVLARDDGTADEFNWDLVDFEHLQPIGSFSARIAFSPDLAERLNGAQRCYAGPAGTDAECEITADGGVFSVEHGPLAPREGVTVAIGLEPGSVTQPPQRVPNPVFDVVPYGVAGAAVLASGAGIVAVGAMQRRRRTGRGTVIAQYEVPDSLPPLAAAPLVGAEDRAVPAQILHLAVNGAIRIEDGEPERGLFGSKPGRPVLRLVDSERVEDPLDRRALDAIFGANAAAGATAEVPEEDEKFAERMSELGEEGKREAAERGYFTRERNRTALVLGLIGLGITAVLAVLVGFGLALRGSPAVYVGLGLGVVALVLSLMSVSRHRVFTPLGAEQREHLEGVKLFIEVAEAERMRMLQSYRGAERRTDGSVDVIHLYERLLPYAALFGLEREWSKVLEVRYAEEPGMTPTWLTGATGFAAAAGVGSTISSFTSSLDSAVSYTSSSSGGSTGGGFAGGGGGGGFSGGR</sequence>
<comment type="caution">
    <text evidence="5">The sequence shown here is derived from an EMBL/GenBank/DDBJ whole genome shotgun (WGS) entry which is preliminary data.</text>
</comment>
<dbReference type="OrthoDB" id="4973253at2"/>
<organism evidence="5 6">
    <name type="scientific">Leucobacter massiliensis</name>
    <dbReference type="NCBI Taxonomy" id="1686285"/>
    <lineage>
        <taxon>Bacteria</taxon>
        <taxon>Bacillati</taxon>
        <taxon>Actinomycetota</taxon>
        <taxon>Actinomycetes</taxon>
        <taxon>Micrococcales</taxon>
        <taxon>Microbacteriaceae</taxon>
        <taxon>Leucobacter</taxon>
    </lineage>
</organism>
<dbReference type="RefSeq" id="WP_105804544.1">
    <property type="nucleotide sequence ID" value="NZ_MWZD01000013.1"/>
</dbReference>
<feature type="compositionally biased region" description="Gly residues" evidence="1">
    <location>
        <begin position="588"/>
        <end position="607"/>
    </location>
</feature>
<dbReference type="PROSITE" id="PS51318">
    <property type="entry name" value="TAT"/>
    <property type="match status" value="1"/>
</dbReference>
<name>A0A2S9QRL8_9MICO</name>
<feature type="domain" description="Predicted membrane protein YciQ-like C-terminal" evidence="4">
    <location>
        <begin position="288"/>
        <end position="537"/>
    </location>
</feature>
<feature type="transmembrane region" description="Helical" evidence="2">
    <location>
        <begin position="251"/>
        <end position="273"/>
    </location>
</feature>
<keyword evidence="6" id="KW-1185">Reference proteome</keyword>
<evidence type="ECO:0000256" key="1">
    <source>
        <dbReference type="SAM" id="MobiDB-lite"/>
    </source>
</evidence>
<reference evidence="5 6" key="1">
    <citation type="journal article" date="2017" name="New Microbes New Infect">
        <title>Genome sequence of 'Leucobacter massiliensis' sp. nov. isolated from human pharynx after travel to the 2014 Hajj.</title>
        <authorList>
            <person name="Leangapichart T."/>
            <person name="Gautret P."/>
            <person name="Nguyen T.T."/>
            <person name="Armstrong N."/>
            <person name="Rolain J.M."/>
        </authorList>
    </citation>
    <scope>NUCLEOTIDE SEQUENCE [LARGE SCALE GENOMIC DNA]</scope>
    <source>
        <strain evidence="5 6">122RC15</strain>
    </source>
</reference>
<dbReference type="EMBL" id="MWZD01000013">
    <property type="protein sequence ID" value="PRI12236.1"/>
    <property type="molecule type" value="Genomic_DNA"/>
</dbReference>
<evidence type="ECO:0008006" key="7">
    <source>
        <dbReference type="Google" id="ProtNLM"/>
    </source>
</evidence>
<dbReference type="InterPro" id="IPR018702">
    <property type="entry name" value="DUF2207"/>
</dbReference>
<evidence type="ECO:0000259" key="4">
    <source>
        <dbReference type="Pfam" id="PF20990"/>
    </source>
</evidence>
<feature type="region of interest" description="Disordered" evidence="1">
    <location>
        <begin position="582"/>
        <end position="607"/>
    </location>
</feature>
<evidence type="ECO:0000313" key="5">
    <source>
        <dbReference type="EMBL" id="PRI12236.1"/>
    </source>
</evidence>
<feature type="transmembrane region" description="Helical" evidence="2">
    <location>
        <begin position="413"/>
        <end position="437"/>
    </location>
</feature>
<keyword evidence="2" id="KW-1133">Transmembrane helix</keyword>
<feature type="domain" description="DUF2207" evidence="3">
    <location>
        <begin position="60"/>
        <end position="230"/>
    </location>
</feature>
<dbReference type="Proteomes" id="UP000238650">
    <property type="component" value="Unassembled WGS sequence"/>
</dbReference>
<keyword evidence="2" id="KW-0812">Transmembrane</keyword>
<dbReference type="InterPro" id="IPR006311">
    <property type="entry name" value="TAT_signal"/>
</dbReference>
<evidence type="ECO:0000256" key="2">
    <source>
        <dbReference type="SAM" id="Phobius"/>
    </source>
</evidence>
<dbReference type="AlphaFoldDB" id="A0A2S9QRL8"/>